<dbReference type="CDD" id="cd00332">
    <property type="entry name" value="PAL-HAL"/>
    <property type="match status" value="1"/>
</dbReference>
<dbReference type="InterPro" id="IPR001106">
    <property type="entry name" value="Aromatic_Lyase"/>
</dbReference>
<reference evidence="2" key="1">
    <citation type="journal article" date="2014" name="Int. J. Syst. Evol. Microbiol.">
        <title>Complete genome sequence of Corynebacterium casei LMG S-19264T (=DSM 44701T), isolated from a smear-ripened cheese.</title>
        <authorList>
            <consortium name="US DOE Joint Genome Institute (JGI-PGF)"/>
            <person name="Walter F."/>
            <person name="Albersmeier A."/>
            <person name="Kalinowski J."/>
            <person name="Ruckert C."/>
        </authorList>
    </citation>
    <scope>NUCLEOTIDE SEQUENCE</scope>
    <source>
        <strain evidence="2">JCM 5069</strain>
    </source>
</reference>
<evidence type="ECO:0000256" key="1">
    <source>
        <dbReference type="ARBA" id="ARBA00023239"/>
    </source>
</evidence>
<dbReference type="InterPro" id="IPR024083">
    <property type="entry name" value="Fumarase/histidase_N"/>
</dbReference>
<dbReference type="InterPro" id="IPR008948">
    <property type="entry name" value="L-Aspartase-like"/>
</dbReference>
<comment type="caution">
    <text evidence="2">The sequence shown here is derived from an EMBL/GenBank/DDBJ whole genome shotgun (WGS) entry which is preliminary data.</text>
</comment>
<protein>
    <submittedName>
        <fullName evidence="2">Histidine ammonia-lyase</fullName>
    </submittedName>
</protein>
<dbReference type="RefSeq" id="WP_189929222.1">
    <property type="nucleotide sequence ID" value="NZ_BNCD01000001.1"/>
</dbReference>
<keyword evidence="1" id="KW-0456">Lyase</keyword>
<gene>
    <name evidence="2" type="primary">hutH</name>
    <name evidence="2" type="ORF">GCM10018793_06000</name>
</gene>
<dbReference type="PANTHER" id="PTHR10362">
    <property type="entry name" value="HISTIDINE AMMONIA-LYASE"/>
    <property type="match status" value="1"/>
</dbReference>
<accession>A0A919FRC3</accession>
<dbReference type="GO" id="GO:0016841">
    <property type="term" value="F:ammonia-lyase activity"/>
    <property type="evidence" value="ECO:0007669"/>
    <property type="project" value="UniProtKB-ARBA"/>
</dbReference>
<dbReference type="AlphaFoldDB" id="A0A919FRC3"/>
<dbReference type="Gene3D" id="1.20.200.10">
    <property type="entry name" value="Fumarase/aspartase (Central domain)"/>
    <property type="match status" value="1"/>
</dbReference>
<name>A0A919FRC3_9ACTN</name>
<dbReference type="Gene3D" id="1.10.275.10">
    <property type="entry name" value="Fumarase/aspartase (N-terminal domain)"/>
    <property type="match status" value="1"/>
</dbReference>
<dbReference type="SUPFAM" id="SSF48557">
    <property type="entry name" value="L-aspartase-like"/>
    <property type="match status" value="1"/>
</dbReference>
<evidence type="ECO:0000313" key="3">
    <source>
        <dbReference type="Proteomes" id="UP000603708"/>
    </source>
</evidence>
<reference evidence="2" key="2">
    <citation type="submission" date="2020-09" db="EMBL/GenBank/DDBJ databases">
        <authorList>
            <person name="Sun Q."/>
            <person name="Ohkuma M."/>
        </authorList>
    </citation>
    <scope>NUCLEOTIDE SEQUENCE</scope>
    <source>
        <strain evidence="2">JCM 5069</strain>
    </source>
</reference>
<dbReference type="Pfam" id="PF00221">
    <property type="entry name" value="Lyase_aromatic"/>
    <property type="match status" value="1"/>
</dbReference>
<sequence>MLTTPVHRSAPPDPVVLDGHTLDATGVTRLADVQADPRVDPAALTRMETTWRAARQLTKTGRIYGRSTGVGAHRSVEITPQDADGHDLRLLASHAGGIGAPLPARQVRAMLAVRINQLLAGGSGLRPAIVLTLAEALRARVHPEVNEYGAIGTGDLTALAQLGLTLVGRRPWSAAEPQAGDPPAAIPMEPGDALGLLSSNALTLGQAALVCHDLGGLLRASHAVTALSLLAVEGSLEAYAAPVHAARPHPGSVHTAAEVRRLLGAPDRPEPPAGRIQDPFAFRCFPQQHGPALEACAALERVLAVDLNCAAENPLFTREGPGGGPGAYHHGGFFAAPLTLALDQLCLAVLGTARLSAARLVALGRSDLTGLPSFLTDGTPGSSGMMILEHSATGALAEVEACAAPASLSHAVLAQGVEEAASFATQASRKALRAIGAYRLVLGCELLAAVRALRLRGCAPDPALPAGQAFALAAAALDPETADRPLTADVAAAAAVLDDLPGL</sequence>
<keyword evidence="3" id="KW-1185">Reference proteome</keyword>
<proteinExistence type="predicted"/>
<dbReference type="EMBL" id="BNCD01000001">
    <property type="protein sequence ID" value="GHH71000.1"/>
    <property type="molecule type" value="Genomic_DNA"/>
</dbReference>
<evidence type="ECO:0000313" key="2">
    <source>
        <dbReference type="EMBL" id="GHH71000.1"/>
    </source>
</evidence>
<organism evidence="2 3">
    <name type="scientific">Streptomyces sulfonofaciens</name>
    <dbReference type="NCBI Taxonomy" id="68272"/>
    <lineage>
        <taxon>Bacteria</taxon>
        <taxon>Bacillati</taxon>
        <taxon>Actinomycetota</taxon>
        <taxon>Actinomycetes</taxon>
        <taxon>Kitasatosporales</taxon>
        <taxon>Streptomycetaceae</taxon>
        <taxon>Streptomyces</taxon>
    </lineage>
</organism>
<dbReference type="Proteomes" id="UP000603708">
    <property type="component" value="Unassembled WGS sequence"/>
</dbReference>